<organism evidence="7 8">
    <name type="scientific">Acanthoscelides obtectus</name>
    <name type="common">Bean weevil</name>
    <name type="synonym">Bruchus obtectus</name>
    <dbReference type="NCBI Taxonomy" id="200917"/>
    <lineage>
        <taxon>Eukaryota</taxon>
        <taxon>Metazoa</taxon>
        <taxon>Ecdysozoa</taxon>
        <taxon>Arthropoda</taxon>
        <taxon>Hexapoda</taxon>
        <taxon>Insecta</taxon>
        <taxon>Pterygota</taxon>
        <taxon>Neoptera</taxon>
        <taxon>Endopterygota</taxon>
        <taxon>Coleoptera</taxon>
        <taxon>Polyphaga</taxon>
        <taxon>Cucujiformia</taxon>
        <taxon>Chrysomeloidea</taxon>
        <taxon>Chrysomelidae</taxon>
        <taxon>Bruchinae</taxon>
        <taxon>Bruchini</taxon>
        <taxon>Acanthoscelides</taxon>
    </lineage>
</organism>
<keyword evidence="3" id="KW-0256">Endoplasmic reticulum</keyword>
<keyword evidence="2 6" id="KW-0812">Transmembrane</keyword>
<accession>A0A9P0KGR9</accession>
<keyword evidence="4 6" id="KW-1133">Transmembrane helix</keyword>
<evidence type="ECO:0000256" key="4">
    <source>
        <dbReference type="ARBA" id="ARBA00022989"/>
    </source>
</evidence>
<gene>
    <name evidence="7" type="ORF">ACAOBT_LOCUS11091</name>
</gene>
<evidence type="ECO:0000256" key="2">
    <source>
        <dbReference type="ARBA" id="ARBA00022692"/>
    </source>
</evidence>
<dbReference type="GO" id="GO:0070072">
    <property type="term" value="P:vacuolar proton-transporting V-type ATPase complex assembly"/>
    <property type="evidence" value="ECO:0007669"/>
    <property type="project" value="InterPro"/>
</dbReference>
<dbReference type="InterPro" id="IPR021013">
    <property type="entry name" value="ATPase_Vma12"/>
</dbReference>
<evidence type="ECO:0000256" key="1">
    <source>
        <dbReference type="ARBA" id="ARBA00004477"/>
    </source>
</evidence>
<evidence type="ECO:0008006" key="9">
    <source>
        <dbReference type="Google" id="ProtNLM"/>
    </source>
</evidence>
<dbReference type="Pfam" id="PF11712">
    <property type="entry name" value="Vma12"/>
    <property type="match status" value="1"/>
</dbReference>
<proteinExistence type="predicted"/>
<evidence type="ECO:0000313" key="8">
    <source>
        <dbReference type="Proteomes" id="UP001152888"/>
    </source>
</evidence>
<comment type="subcellular location">
    <subcellularLocation>
        <location evidence="1">Endoplasmic reticulum membrane</location>
        <topology evidence="1">Multi-pass membrane protein</topology>
    </subcellularLocation>
</comment>
<keyword evidence="5 6" id="KW-0472">Membrane</keyword>
<keyword evidence="8" id="KW-1185">Reference proteome</keyword>
<sequence>MKTLKKSSLFDKMNIAQISSPSILISPSYKLKQYIHSLTISDNLPQGISNILYKNKVKTNFKSVNIPFILTEDDKYFIKKFISKSHSDYFSNLTNNTAEIGDTEKLLSLQDIYWLYEHLQEKNKVQDEKIYLHELMEGSQIILPKNALIPRSEELEKRCQKLKAEQDNRLYHEMTKHVDNVKKTYPEDTIGYQLKQMNRNLLAIFQFILSVAAGFAFGFIGVELITGSLDFGFRLLLGIICALTIALAELYFLAKKLNEEIQFEHSIQHQQKQSKLD</sequence>
<name>A0A9P0KGR9_ACAOB</name>
<dbReference type="EMBL" id="CAKOFQ010006825">
    <property type="protein sequence ID" value="CAH1974439.1"/>
    <property type="molecule type" value="Genomic_DNA"/>
</dbReference>
<evidence type="ECO:0000313" key="7">
    <source>
        <dbReference type="EMBL" id="CAH1974439.1"/>
    </source>
</evidence>
<evidence type="ECO:0000256" key="3">
    <source>
        <dbReference type="ARBA" id="ARBA00022824"/>
    </source>
</evidence>
<feature type="transmembrane region" description="Helical" evidence="6">
    <location>
        <begin position="231"/>
        <end position="253"/>
    </location>
</feature>
<protein>
    <recommendedName>
        <fullName evidence="9">Transmembrane protein 199</fullName>
    </recommendedName>
</protein>
<reference evidence="7" key="1">
    <citation type="submission" date="2022-03" db="EMBL/GenBank/DDBJ databases">
        <authorList>
            <person name="Sayadi A."/>
        </authorList>
    </citation>
    <scope>NUCLEOTIDE SEQUENCE</scope>
</reference>
<dbReference type="PANTHER" id="PTHR31394">
    <property type="entry name" value="TRANSMEMBRANE PROTEIN 199"/>
    <property type="match status" value="1"/>
</dbReference>
<evidence type="ECO:0000256" key="5">
    <source>
        <dbReference type="ARBA" id="ARBA00023136"/>
    </source>
</evidence>
<feature type="transmembrane region" description="Helical" evidence="6">
    <location>
        <begin position="201"/>
        <end position="225"/>
    </location>
</feature>
<dbReference type="OrthoDB" id="19981at2759"/>
<dbReference type="GO" id="GO:0005789">
    <property type="term" value="C:endoplasmic reticulum membrane"/>
    <property type="evidence" value="ECO:0007669"/>
    <property type="project" value="UniProtKB-SubCell"/>
</dbReference>
<dbReference type="PANTHER" id="PTHR31394:SF1">
    <property type="entry name" value="TRANSMEMBRANE PROTEIN 199"/>
    <property type="match status" value="1"/>
</dbReference>
<comment type="caution">
    <text evidence="7">The sequence shown here is derived from an EMBL/GenBank/DDBJ whole genome shotgun (WGS) entry which is preliminary data.</text>
</comment>
<evidence type="ECO:0000256" key="6">
    <source>
        <dbReference type="SAM" id="Phobius"/>
    </source>
</evidence>
<dbReference type="AlphaFoldDB" id="A0A9P0KGR9"/>
<dbReference type="Proteomes" id="UP001152888">
    <property type="component" value="Unassembled WGS sequence"/>
</dbReference>